<evidence type="ECO:0000313" key="1">
    <source>
        <dbReference type="EMBL" id="MBH5399944.1"/>
    </source>
</evidence>
<keyword evidence="2" id="KW-1185">Reference proteome</keyword>
<dbReference type="EMBL" id="JACCHP010000012">
    <property type="protein sequence ID" value="MBH5399944.1"/>
    <property type="molecule type" value="Genomic_DNA"/>
</dbReference>
<sequence length="239" mass="26767">MLLLGAVGVLWSSAALPSFWRVMPAHDISMRILRDDRFKPGVLSKVLAPMERNPGPVLVSHELARAEALVRLRVAEEAIERASSEDADREVVLTLAKVRSSLSLNPADSFLWLMLYSVETTRNGFDLNNVSYLDQSYATAPREAWIALRRNKLALAIFLKLSEAVQAKVTQEFAGMVDGDFIDDAAINLKTVGWHNRDRLLASLEHVDNLQRKSLAKRLVGDGLKVRVPGVEIDERLWR</sequence>
<reference evidence="1 2" key="1">
    <citation type="submission" date="2020-07" db="EMBL/GenBank/DDBJ databases">
        <title>Bradyrhizobium diversity isolated from nodules of indigenous legumes of Western Australia.</title>
        <authorList>
            <person name="Klepa M.S."/>
        </authorList>
    </citation>
    <scope>NUCLEOTIDE SEQUENCE [LARGE SCALE GENOMIC DNA]</scope>
    <source>
        <strain evidence="1 2">CNPSo 4010</strain>
    </source>
</reference>
<organism evidence="1 2">
    <name type="scientific">Bradyrhizobium agreste</name>
    <dbReference type="NCBI Taxonomy" id="2751811"/>
    <lineage>
        <taxon>Bacteria</taxon>
        <taxon>Pseudomonadati</taxon>
        <taxon>Pseudomonadota</taxon>
        <taxon>Alphaproteobacteria</taxon>
        <taxon>Hyphomicrobiales</taxon>
        <taxon>Nitrobacteraceae</taxon>
        <taxon>Bradyrhizobium</taxon>
    </lineage>
</organism>
<comment type="caution">
    <text evidence="1">The sequence shown here is derived from an EMBL/GenBank/DDBJ whole genome shotgun (WGS) entry which is preliminary data.</text>
</comment>
<evidence type="ECO:0000313" key="2">
    <source>
        <dbReference type="Proteomes" id="UP000807370"/>
    </source>
</evidence>
<gene>
    <name evidence="1" type="ORF">HZZ13_19435</name>
</gene>
<name>A0ABS0PRY1_9BRAD</name>
<proteinExistence type="predicted"/>
<accession>A0ABS0PRY1</accession>
<dbReference type="Proteomes" id="UP000807370">
    <property type="component" value="Unassembled WGS sequence"/>
</dbReference>
<protein>
    <submittedName>
        <fullName evidence="1">Uncharacterized protein</fullName>
    </submittedName>
</protein>
<dbReference type="RefSeq" id="WP_197961156.1">
    <property type="nucleotide sequence ID" value="NZ_JACCHP010000012.1"/>
</dbReference>